<evidence type="ECO:0008006" key="4">
    <source>
        <dbReference type="Google" id="ProtNLM"/>
    </source>
</evidence>
<sequence length="200" mass="22610">MKMTQSTARKGPNLRKLEYSPNTNPLVTAGEIDIKRRRVRTGLKQDLIDPTTGVISGIATIHTIEEKDDEEFVKVFAAGVKAIYDLSRTAARVFQAVLEIYQAEPMNGGFADSVYLAWFDGGLSGRKIDMSDDTFTRGLKELLSKGFISPRQPNLFWVNPSLFFKGNRVMFLKEYRRKSTSPDENGRAKLEESRQARLIE</sequence>
<dbReference type="EMBL" id="AP021882">
    <property type="protein sequence ID" value="BBP02502.1"/>
    <property type="molecule type" value="Genomic_DNA"/>
</dbReference>
<proteinExistence type="predicted"/>
<protein>
    <recommendedName>
        <fullName evidence="4">Plasmid replication protein RepL domain-containing protein</fullName>
    </recommendedName>
</protein>
<dbReference type="Proteomes" id="UP000463939">
    <property type="component" value="Plasmid SGTM_pl1"/>
</dbReference>
<accession>A0A809SBR6</accession>
<geneLocation type="plasmid" evidence="3">
    <name>sgtm_pl1 dna</name>
</geneLocation>
<dbReference type="KEGG" id="sniv:SFSGTM_32100"/>
<feature type="compositionally biased region" description="Basic and acidic residues" evidence="1">
    <location>
        <begin position="180"/>
        <end position="200"/>
    </location>
</feature>
<feature type="region of interest" description="Disordered" evidence="1">
    <location>
        <begin position="1"/>
        <end position="22"/>
    </location>
</feature>
<dbReference type="RefSeq" id="WP_232526105.1">
    <property type="nucleotide sequence ID" value="NZ_AP021882.1"/>
</dbReference>
<feature type="region of interest" description="Disordered" evidence="1">
    <location>
        <begin position="179"/>
        <end position="200"/>
    </location>
</feature>
<evidence type="ECO:0000313" key="2">
    <source>
        <dbReference type="EMBL" id="BBP02502.1"/>
    </source>
</evidence>
<evidence type="ECO:0000313" key="3">
    <source>
        <dbReference type="Proteomes" id="UP000463939"/>
    </source>
</evidence>
<keyword evidence="3" id="KW-1185">Reference proteome</keyword>
<gene>
    <name evidence="2" type="ORF">SFSGTM_32100</name>
</gene>
<dbReference type="AlphaFoldDB" id="A0A809SBR6"/>
<reference evidence="3" key="1">
    <citation type="submission" date="2019-11" db="EMBL/GenBank/DDBJ databases">
        <title>Isolation and characterization of a novel species in the genus Sulfuriferula.</title>
        <authorList>
            <person name="Mochizuki J."/>
            <person name="Kojima H."/>
            <person name="Fukui M."/>
        </authorList>
    </citation>
    <scope>NUCLEOTIDE SEQUENCE [LARGE SCALE GENOMIC DNA]</scope>
    <source>
        <strain evidence="3">SGTM</strain>
        <plasmid evidence="3">sgtm_pl1 dna</plasmid>
    </source>
</reference>
<keyword evidence="2" id="KW-0614">Plasmid</keyword>
<organism evidence="2 3">
    <name type="scientific">Sulfuriferula nivalis</name>
    <dbReference type="NCBI Taxonomy" id="2675298"/>
    <lineage>
        <taxon>Bacteria</taxon>
        <taxon>Pseudomonadati</taxon>
        <taxon>Pseudomonadota</taxon>
        <taxon>Betaproteobacteria</taxon>
        <taxon>Nitrosomonadales</taxon>
        <taxon>Sulfuricellaceae</taxon>
        <taxon>Sulfuriferula</taxon>
    </lineage>
</organism>
<name>A0A809SBR6_9PROT</name>
<evidence type="ECO:0000256" key="1">
    <source>
        <dbReference type="SAM" id="MobiDB-lite"/>
    </source>
</evidence>